<dbReference type="PANTHER" id="PTHR45982:SF1">
    <property type="entry name" value="REGULATOR OF CHROMOSOME CONDENSATION"/>
    <property type="match status" value="1"/>
</dbReference>
<feature type="domain" description="Bacterial repeat" evidence="1">
    <location>
        <begin position="108"/>
        <end position="176"/>
    </location>
</feature>
<dbReference type="Proteomes" id="UP000523161">
    <property type="component" value="Unassembled WGS sequence"/>
</dbReference>
<dbReference type="InterPro" id="IPR009091">
    <property type="entry name" value="RCC1/BLIP-II"/>
</dbReference>
<reference evidence="2 3" key="1">
    <citation type="submission" date="2020-06" db="EMBL/GenBank/DDBJ databases">
        <title>Rheinheimera sp. nov., a marine bacterium isolated from coastal.</title>
        <authorList>
            <person name="Yu Q."/>
            <person name="Qi Y."/>
            <person name="Pu J."/>
        </authorList>
    </citation>
    <scope>NUCLEOTIDE SEQUENCE [LARGE SCALE GENOMIC DNA]</scope>
    <source>
        <strain evidence="2 3">YQF-2</strain>
    </source>
</reference>
<feature type="domain" description="Bacterial repeat" evidence="1">
    <location>
        <begin position="36"/>
        <end position="104"/>
    </location>
</feature>
<dbReference type="SUPFAM" id="SSF50985">
    <property type="entry name" value="RCC1/BLIP-II"/>
    <property type="match status" value="1"/>
</dbReference>
<dbReference type="Pfam" id="PF13540">
    <property type="entry name" value="RCC1_2"/>
    <property type="match status" value="5"/>
</dbReference>
<feature type="domain" description="Bacterial repeat" evidence="1">
    <location>
        <begin position="255"/>
        <end position="324"/>
    </location>
</feature>
<accession>A0A7Y5AN32</accession>
<dbReference type="InterPro" id="IPR000408">
    <property type="entry name" value="Reg_chr_condens"/>
</dbReference>
<dbReference type="GO" id="GO:0005085">
    <property type="term" value="F:guanyl-nucleotide exchange factor activity"/>
    <property type="evidence" value="ECO:0007669"/>
    <property type="project" value="TreeGrafter"/>
</dbReference>
<evidence type="ECO:0000259" key="1">
    <source>
        <dbReference type="Pfam" id="PF18998"/>
    </source>
</evidence>
<organism evidence="2 3">
    <name type="scientific">Rheinheimera lutimaris</name>
    <dbReference type="NCBI Taxonomy" id="2740584"/>
    <lineage>
        <taxon>Bacteria</taxon>
        <taxon>Pseudomonadati</taxon>
        <taxon>Pseudomonadota</taxon>
        <taxon>Gammaproteobacteria</taxon>
        <taxon>Chromatiales</taxon>
        <taxon>Chromatiaceae</taxon>
        <taxon>Rheinheimera</taxon>
    </lineage>
</organism>
<dbReference type="PRINTS" id="PR00633">
    <property type="entry name" value="RCCNDNSATION"/>
</dbReference>
<dbReference type="AlphaFoldDB" id="A0A7Y5AN32"/>
<comment type="caution">
    <text evidence="2">The sequence shown here is derived from an EMBL/GenBank/DDBJ whole genome shotgun (WGS) entry which is preliminary data.</text>
</comment>
<gene>
    <name evidence="2" type="ORF">HRH59_02445</name>
</gene>
<dbReference type="EMBL" id="JABSOD010000002">
    <property type="protein sequence ID" value="NRQ41433.1"/>
    <property type="molecule type" value="Genomic_DNA"/>
</dbReference>
<feature type="domain" description="Bacterial repeat" evidence="1">
    <location>
        <begin position="184"/>
        <end position="252"/>
    </location>
</feature>
<dbReference type="InterPro" id="IPR051553">
    <property type="entry name" value="Ran_GTPase-activating"/>
</dbReference>
<dbReference type="PROSITE" id="PS51257">
    <property type="entry name" value="PROKAR_LIPOPROTEIN"/>
    <property type="match status" value="1"/>
</dbReference>
<name>A0A7Y5AN32_9GAMM</name>
<protein>
    <recommendedName>
        <fullName evidence="1">Bacterial repeat domain-containing protein</fullName>
    </recommendedName>
</protein>
<proteinExistence type="predicted"/>
<dbReference type="InterPro" id="IPR044060">
    <property type="entry name" value="Bacterial_rp_domain"/>
</dbReference>
<dbReference type="Gene3D" id="2.130.10.30">
    <property type="entry name" value="Regulator of chromosome condensation 1/beta-lactamase-inhibitor protein II"/>
    <property type="match status" value="2"/>
</dbReference>
<dbReference type="GO" id="GO:0005737">
    <property type="term" value="C:cytoplasm"/>
    <property type="evidence" value="ECO:0007669"/>
    <property type="project" value="TreeGrafter"/>
</dbReference>
<evidence type="ECO:0000313" key="3">
    <source>
        <dbReference type="Proteomes" id="UP000523161"/>
    </source>
</evidence>
<dbReference type="RefSeq" id="WP_173499683.1">
    <property type="nucleotide sequence ID" value="NZ_JABSOD010000002.1"/>
</dbReference>
<keyword evidence="3" id="KW-1185">Reference proteome</keyword>
<dbReference type="Pfam" id="PF18998">
    <property type="entry name" value="Flg_new_2"/>
    <property type="match status" value="4"/>
</dbReference>
<sequence length="708" mass="71466">MSLKNNLSVMLVATIGLYGCNDNYDENNIEEPQISYTITALAGAGGEVTPESGLVISGQQATVTITADTGYAIAAVTGCGGSLSGDTYTTAAVTEDCIVTATFSPPVMVTSVASVGGSITPATQTLAPGSTATLTVTADSGYNIGSVAGCGGTLSGNSYTTAALSANCAVTASFSLEAAVAPAVTVTSTAGAGGTISPASQTLDQGDTASLTVTANAGFTIDSVSGCGGSLAGANYTTTELFTNCAVSATFRALYTVTGAAGVGGSINPATQNVAEGDTAILTVTPDSGYYVNSISGCDGTLDLGTNYTSAAVIANCAVNVTFAERTTVFAGGSQSCVILADGNAKCWGQNSSGQLGVLSFSLTAKGDEIGESPVTNTTIDLPDPGLTINDISVGSQHACAILNDRNLYCWGEGQNGQTGLGINSDRKAMTSAINFDSEPVAEVSVNGQHSCARLENNEVYCWGLNSSGELGTGDFSTLYIPSGNVVLADTPVQIATGAAHSCARLINNTVYCWGDNSSGQLGDNNGGVDSPTPSQITLPVGTVLDIDSGGLFGCMIIDTNVYCWGENGSGQLGNNDGTNTDLDVLSFALNLGGAIPVKLALGGEHACVLTSVGTVYCWGESDAGQTGQNDVTDDLAPLLLNFGAYTVTDIDAGNDHTCVRLLPDDALDTSRPIRCWGEGGVGQLGLENPSDIGDDEVIDNDAFNLNF</sequence>
<dbReference type="PROSITE" id="PS50012">
    <property type="entry name" value="RCC1_3"/>
    <property type="match status" value="6"/>
</dbReference>
<evidence type="ECO:0000313" key="2">
    <source>
        <dbReference type="EMBL" id="NRQ41433.1"/>
    </source>
</evidence>
<dbReference type="PANTHER" id="PTHR45982">
    <property type="entry name" value="REGULATOR OF CHROMOSOME CONDENSATION"/>
    <property type="match status" value="1"/>
</dbReference>